<comment type="catalytic activity">
    <reaction evidence="3">
        <text>L-lysyl-[alpha-tubulin] + acetyl-CoA = N(6)-acetyl-L-lysyl-[alpha-tubulin] + CoA + H(+)</text>
        <dbReference type="Rhea" id="RHEA:15277"/>
        <dbReference type="Rhea" id="RHEA-COMP:11278"/>
        <dbReference type="Rhea" id="RHEA-COMP:11279"/>
        <dbReference type="ChEBI" id="CHEBI:15378"/>
        <dbReference type="ChEBI" id="CHEBI:29969"/>
        <dbReference type="ChEBI" id="CHEBI:57287"/>
        <dbReference type="ChEBI" id="CHEBI:57288"/>
        <dbReference type="ChEBI" id="CHEBI:61930"/>
        <dbReference type="EC" id="2.3.1.108"/>
    </reaction>
</comment>
<dbReference type="GO" id="GO:0019799">
    <property type="term" value="F:tubulin N-acetyltransferase activity"/>
    <property type="evidence" value="ECO:0007669"/>
    <property type="project" value="UniProtKB-UniRule"/>
</dbReference>
<dbReference type="PROSITE" id="PS51730">
    <property type="entry name" value="GNAT_ATAT"/>
    <property type="match status" value="1"/>
</dbReference>
<dbReference type="PANTHER" id="PTHR12327">
    <property type="entry name" value="ALPHA-TUBULIN N-ACETYLTRANSFERASE 1"/>
    <property type="match status" value="1"/>
</dbReference>
<dbReference type="OrthoDB" id="447510at2759"/>
<evidence type="ECO:0000259" key="4">
    <source>
        <dbReference type="PROSITE" id="PS51730"/>
    </source>
</evidence>
<keyword evidence="2 3" id="KW-0012">Acyltransferase</keyword>
<organism evidence="5 6">
    <name type="scientific">Cinara cedri</name>
    <dbReference type="NCBI Taxonomy" id="506608"/>
    <lineage>
        <taxon>Eukaryota</taxon>
        <taxon>Metazoa</taxon>
        <taxon>Ecdysozoa</taxon>
        <taxon>Arthropoda</taxon>
        <taxon>Hexapoda</taxon>
        <taxon>Insecta</taxon>
        <taxon>Pterygota</taxon>
        <taxon>Neoptera</taxon>
        <taxon>Paraneoptera</taxon>
        <taxon>Hemiptera</taxon>
        <taxon>Sternorrhyncha</taxon>
        <taxon>Aphidomorpha</taxon>
        <taxon>Aphidoidea</taxon>
        <taxon>Aphididae</taxon>
        <taxon>Lachninae</taxon>
        <taxon>Cinara</taxon>
    </lineage>
</organism>
<evidence type="ECO:0000256" key="1">
    <source>
        <dbReference type="ARBA" id="ARBA00022679"/>
    </source>
</evidence>
<dbReference type="PANTHER" id="PTHR12327:SF0">
    <property type="entry name" value="ALPHA-TUBULIN N-ACETYLTRANSFERASE 1"/>
    <property type="match status" value="1"/>
</dbReference>
<sequence>MTADTRAMEFKFDNNVVAVDEVLKINNTLTVEGYDKNVGLKNVMRLIIDEMGKASAVAQELKSPITSADELVNSDHNLYVMTQNNMPEHFTVIGILKMGWKNLYLYDTTGLRSESMVYCLMDFYIHNPKQRKGYGKRLLEYMLQDMNLDAKDLAIYKPTNTLLQFMAKHYKLSKLVDQGNNIVVYEDYFGKKNNDTSENGLLGSNQQSQAGFGRHVAHKHHDTMGEILQSHTGTGNFKYNQDSDFVDNKFKEVNTSENDNAVQVNTDQRHRAHKHHDTMGEIIHNSGEADFRKFNYNHDSDFVDKRINKMNSENVNVCQADARGRKGAHKHQDTMGEIVQSGGDFEKFKYNRDSNFVDNRFKEADQNSENECVKLSDVDGHYIKKDIKFHHNPIW</sequence>
<dbReference type="EC" id="2.3.1.108" evidence="3"/>
<dbReference type="AlphaFoldDB" id="A0A5E4N7W3"/>
<keyword evidence="6" id="KW-1185">Reference proteome</keyword>
<dbReference type="Pfam" id="PF05301">
    <property type="entry name" value="Acetyltransf_16"/>
    <property type="match status" value="1"/>
</dbReference>
<dbReference type="GO" id="GO:0048666">
    <property type="term" value="P:neuron development"/>
    <property type="evidence" value="ECO:0007669"/>
    <property type="project" value="UniProtKB-UniRule"/>
</dbReference>
<protein>
    <recommendedName>
        <fullName evidence="3">Alpha-tubulin N-acetyltransferase</fullName>
        <shortName evidence="3">Alpha-TAT</shortName>
        <shortName evidence="3">TAT</shortName>
        <ecNumber evidence="3">2.3.1.108</ecNumber>
    </recommendedName>
    <alternativeName>
        <fullName evidence="3">Acetyltransferase mec-17 homolog</fullName>
    </alternativeName>
</protein>
<dbReference type="InterPro" id="IPR038746">
    <property type="entry name" value="Atat"/>
</dbReference>
<dbReference type="EMBL" id="CABPRJ010001452">
    <property type="protein sequence ID" value="VVC37665.1"/>
    <property type="molecule type" value="Genomic_DNA"/>
</dbReference>
<evidence type="ECO:0000313" key="5">
    <source>
        <dbReference type="EMBL" id="VVC37665.1"/>
    </source>
</evidence>
<comment type="caution">
    <text evidence="3">Lacks conserved residue(s) required for the propagation of feature annotation.</text>
</comment>
<dbReference type="GO" id="GO:0005874">
    <property type="term" value="C:microtubule"/>
    <property type="evidence" value="ECO:0007669"/>
    <property type="project" value="InterPro"/>
</dbReference>
<evidence type="ECO:0000313" key="6">
    <source>
        <dbReference type="Proteomes" id="UP000325440"/>
    </source>
</evidence>
<accession>A0A5E4N7W3</accession>
<feature type="domain" description="N-acetyltransferase" evidence="4">
    <location>
        <begin position="8"/>
        <end position="189"/>
    </location>
</feature>
<name>A0A5E4N7W3_9HEMI</name>
<dbReference type="Gene3D" id="3.40.630.30">
    <property type="match status" value="1"/>
</dbReference>
<dbReference type="HAMAP" id="MF_03130">
    <property type="entry name" value="mec17"/>
    <property type="match status" value="1"/>
</dbReference>
<feature type="binding site" evidence="3">
    <location>
        <begin position="123"/>
        <end position="136"/>
    </location>
    <ligand>
        <name>acetyl-CoA</name>
        <dbReference type="ChEBI" id="CHEBI:57288"/>
    </ligand>
</feature>
<dbReference type="GO" id="GO:0070507">
    <property type="term" value="P:regulation of microtubule cytoskeleton organization"/>
    <property type="evidence" value="ECO:0007669"/>
    <property type="project" value="UniProtKB-UniRule"/>
</dbReference>
<proteinExistence type="inferred from homology"/>
<dbReference type="Proteomes" id="UP000325440">
    <property type="component" value="Unassembled WGS sequence"/>
</dbReference>
<dbReference type="CDD" id="cd04301">
    <property type="entry name" value="NAT_SF"/>
    <property type="match status" value="1"/>
</dbReference>
<evidence type="ECO:0000256" key="2">
    <source>
        <dbReference type="ARBA" id="ARBA00023315"/>
    </source>
</evidence>
<reference evidence="5 6" key="1">
    <citation type="submission" date="2019-08" db="EMBL/GenBank/DDBJ databases">
        <authorList>
            <person name="Alioto T."/>
            <person name="Alioto T."/>
            <person name="Gomez Garrido J."/>
        </authorList>
    </citation>
    <scope>NUCLEOTIDE SEQUENCE [LARGE SCALE GENOMIC DNA]</scope>
</reference>
<evidence type="ECO:0000256" key="3">
    <source>
        <dbReference type="HAMAP-Rule" id="MF_03130"/>
    </source>
</evidence>
<dbReference type="InterPro" id="IPR007965">
    <property type="entry name" value="GNAT_ATAT"/>
</dbReference>
<comment type="function">
    <text evidence="3">Specifically acetylates 'Lys-40' in alpha-tubulin on the lumenal side of microtubules. Promotes microtubule destabilization and accelerates microtubule dynamics; this activity may be independent of acetylation activity. Acetylates alpha-tubulin with a slow enzymatic rate, due to a catalytic site that is not optimized for acetyl transfer. Enters the microtubule through each end and diffuses quickly throughout the lumen of microtubules. Acetylates only long/old microtubules because of its slow acetylation rate since it does not have time to act on dynamically unstable microtubules before the enzyme is released.</text>
</comment>
<keyword evidence="1 3" id="KW-0808">Transferase</keyword>
<comment type="similarity">
    <text evidence="3">Belongs to the acetyltransferase ATAT1 family.</text>
</comment>
<feature type="site" description="Crucial for catalytic activity" evidence="3">
    <location>
        <position position="59"/>
    </location>
</feature>
<gene>
    <name evidence="5" type="ORF">CINCED_3A011628</name>
</gene>